<dbReference type="Gene3D" id="3.30.40.10">
    <property type="entry name" value="Zinc/RING finger domain, C3HC4 (zinc finger)"/>
    <property type="match status" value="1"/>
</dbReference>
<accession>A0AA88HJE2</accession>
<dbReference type="InterPro" id="IPR001841">
    <property type="entry name" value="Znf_RING"/>
</dbReference>
<dbReference type="GO" id="GO:0019789">
    <property type="term" value="F:SUMO transferase activity"/>
    <property type="evidence" value="ECO:0007669"/>
    <property type="project" value="InterPro"/>
</dbReference>
<comment type="caution">
    <text evidence="8">The sequence shown here is derived from an EMBL/GenBank/DDBJ whole genome shotgun (WGS) entry which is preliminary data.</text>
</comment>
<evidence type="ECO:0000256" key="4">
    <source>
        <dbReference type="PROSITE-ProRule" id="PRU00175"/>
    </source>
</evidence>
<dbReference type="PROSITE" id="PS50089">
    <property type="entry name" value="ZF_RING_2"/>
    <property type="match status" value="1"/>
</dbReference>
<keyword evidence="5" id="KW-0175">Coiled coil</keyword>
<evidence type="ECO:0000256" key="2">
    <source>
        <dbReference type="ARBA" id="ARBA00022833"/>
    </source>
</evidence>
<dbReference type="InterPro" id="IPR042123">
    <property type="entry name" value="Zip3/RNF212-like"/>
</dbReference>
<dbReference type="PANTHER" id="PTHR22663">
    <property type="entry name" value="RING FINGER PROTEIN NARYA-RELATED"/>
    <property type="match status" value="1"/>
</dbReference>
<dbReference type="GO" id="GO:0016925">
    <property type="term" value="P:protein sumoylation"/>
    <property type="evidence" value="ECO:0007669"/>
    <property type="project" value="TreeGrafter"/>
</dbReference>
<feature type="compositionally biased region" description="Polar residues" evidence="6">
    <location>
        <begin position="249"/>
        <end position="258"/>
    </location>
</feature>
<keyword evidence="1 4" id="KW-0863">Zinc-finger</keyword>
<evidence type="ECO:0000256" key="1">
    <source>
        <dbReference type="ARBA" id="ARBA00022771"/>
    </source>
</evidence>
<name>A0AA88HJE2_ARTSF</name>
<keyword evidence="2" id="KW-0862">Zinc</keyword>
<gene>
    <name evidence="8" type="ORF">QYM36_013935</name>
</gene>
<dbReference type="GO" id="GO:0007129">
    <property type="term" value="P:homologous chromosome pairing at meiosis"/>
    <property type="evidence" value="ECO:0007669"/>
    <property type="project" value="TreeGrafter"/>
</dbReference>
<feature type="coiled-coil region" evidence="5">
    <location>
        <begin position="112"/>
        <end position="153"/>
    </location>
</feature>
<sequence length="271" mass="29979">MDWVHCNKCLKALISNKDIRLYITTCGCIFCDKCLGEFKDKQFKCCICGKMAQATKLGSTMPPEIADFFKEPMEVLSSLITVAVSKASRIVEFQKKHRTRLTKAHSMQMEKMRSFYEEYKKLQGLIAELSKEKEILQRKCAAYENEIKNYQNGGAAIFRHPNTASPMAGPIPQHKFEFLLSQSSQGDGSDTQTPRLTMPRFGKMTPTNDKNFSTPASSSTMSSLAFRVNQNLAVSSSGGFLTPVPSDPSPQSGRPTGSSITAFLKALSGKS</sequence>
<dbReference type="EMBL" id="JAVRJZ010000018">
    <property type="protein sequence ID" value="KAK2708174.1"/>
    <property type="molecule type" value="Genomic_DNA"/>
</dbReference>
<evidence type="ECO:0000256" key="5">
    <source>
        <dbReference type="SAM" id="Coils"/>
    </source>
</evidence>
<evidence type="ECO:0000259" key="7">
    <source>
        <dbReference type="PROSITE" id="PS50089"/>
    </source>
</evidence>
<dbReference type="PANTHER" id="PTHR22663:SF17">
    <property type="entry name" value="RING FINGER PROTEIN NARYA-RELATED"/>
    <property type="match status" value="1"/>
</dbReference>
<feature type="compositionally biased region" description="Low complexity" evidence="6">
    <location>
        <begin position="183"/>
        <end position="193"/>
    </location>
</feature>
<feature type="region of interest" description="Disordered" evidence="6">
    <location>
        <begin position="183"/>
        <end position="216"/>
    </location>
</feature>
<evidence type="ECO:0000256" key="6">
    <source>
        <dbReference type="SAM" id="MobiDB-lite"/>
    </source>
</evidence>
<protein>
    <recommendedName>
        <fullName evidence="7">RING-type domain-containing protein</fullName>
    </recommendedName>
</protein>
<feature type="region of interest" description="Disordered" evidence="6">
    <location>
        <begin position="237"/>
        <end position="258"/>
    </location>
</feature>
<dbReference type="Pfam" id="PF14634">
    <property type="entry name" value="zf-RING_5"/>
    <property type="match status" value="1"/>
</dbReference>
<evidence type="ECO:0000313" key="8">
    <source>
        <dbReference type="EMBL" id="KAK2708174.1"/>
    </source>
</evidence>
<proteinExistence type="predicted"/>
<dbReference type="Proteomes" id="UP001187531">
    <property type="component" value="Unassembled WGS sequence"/>
</dbReference>
<dbReference type="AlphaFoldDB" id="A0AA88HJE2"/>
<keyword evidence="3" id="KW-0469">Meiosis</keyword>
<dbReference type="InterPro" id="IPR013083">
    <property type="entry name" value="Znf_RING/FYVE/PHD"/>
</dbReference>
<feature type="domain" description="RING-type" evidence="7">
    <location>
        <begin position="6"/>
        <end position="48"/>
    </location>
</feature>
<dbReference type="GO" id="GO:0007131">
    <property type="term" value="P:reciprocal meiotic recombination"/>
    <property type="evidence" value="ECO:0007669"/>
    <property type="project" value="InterPro"/>
</dbReference>
<keyword evidence="9" id="KW-1185">Reference proteome</keyword>
<evidence type="ECO:0000256" key="3">
    <source>
        <dbReference type="ARBA" id="ARBA00023254"/>
    </source>
</evidence>
<keyword evidence="1 4" id="KW-0479">Metal-binding</keyword>
<dbReference type="GO" id="GO:0008270">
    <property type="term" value="F:zinc ion binding"/>
    <property type="evidence" value="ECO:0007669"/>
    <property type="project" value="UniProtKB-KW"/>
</dbReference>
<evidence type="ECO:0000313" key="9">
    <source>
        <dbReference type="Proteomes" id="UP001187531"/>
    </source>
</evidence>
<dbReference type="GO" id="GO:0000795">
    <property type="term" value="C:synaptonemal complex"/>
    <property type="evidence" value="ECO:0007669"/>
    <property type="project" value="InterPro"/>
</dbReference>
<organism evidence="8 9">
    <name type="scientific">Artemia franciscana</name>
    <name type="common">Brine shrimp</name>
    <name type="synonym">Artemia sanfranciscana</name>
    <dbReference type="NCBI Taxonomy" id="6661"/>
    <lineage>
        <taxon>Eukaryota</taxon>
        <taxon>Metazoa</taxon>
        <taxon>Ecdysozoa</taxon>
        <taxon>Arthropoda</taxon>
        <taxon>Crustacea</taxon>
        <taxon>Branchiopoda</taxon>
        <taxon>Anostraca</taxon>
        <taxon>Artemiidae</taxon>
        <taxon>Artemia</taxon>
    </lineage>
</organism>
<reference evidence="8" key="1">
    <citation type="submission" date="2023-07" db="EMBL/GenBank/DDBJ databases">
        <title>Chromosome-level genome assembly of Artemia franciscana.</title>
        <authorList>
            <person name="Jo E."/>
        </authorList>
    </citation>
    <scope>NUCLEOTIDE SEQUENCE</scope>
    <source>
        <tissue evidence="8">Whole body</tissue>
    </source>
</reference>